<proteinExistence type="predicted"/>
<dbReference type="GO" id="GO:0006633">
    <property type="term" value="P:fatty acid biosynthetic process"/>
    <property type="evidence" value="ECO:0007669"/>
    <property type="project" value="InterPro"/>
</dbReference>
<keyword evidence="2" id="KW-0378">Hydrolase</keyword>
<dbReference type="InterPro" id="IPR007431">
    <property type="entry name" value="ACP_PD"/>
</dbReference>
<evidence type="ECO:0000256" key="1">
    <source>
        <dbReference type="ARBA" id="ARBA00022516"/>
    </source>
</evidence>
<dbReference type="EMBL" id="AP026866">
    <property type="protein sequence ID" value="BDS08673.1"/>
    <property type="molecule type" value="Genomic_DNA"/>
</dbReference>
<gene>
    <name evidence="4" type="ORF">NT6N_37130</name>
</gene>
<accession>A0AAT9FRQ7</accession>
<reference evidence="4" key="1">
    <citation type="submission" date="2024-07" db="EMBL/GenBank/DDBJ databases">
        <title>Complete genome sequence of Verrucomicrobiaceae bacterium NT6N.</title>
        <authorList>
            <person name="Huang C."/>
            <person name="Takami H."/>
            <person name="Hamasaki K."/>
        </authorList>
    </citation>
    <scope>NUCLEOTIDE SEQUENCE</scope>
    <source>
        <strain evidence="4">NT6N</strain>
    </source>
</reference>
<evidence type="ECO:0000313" key="4">
    <source>
        <dbReference type="EMBL" id="BDS08673.1"/>
    </source>
</evidence>
<keyword evidence="3" id="KW-0443">Lipid metabolism</keyword>
<keyword evidence="1" id="KW-0444">Lipid biosynthesis</keyword>
<evidence type="ECO:0000256" key="3">
    <source>
        <dbReference type="ARBA" id="ARBA00023098"/>
    </source>
</evidence>
<dbReference type="AlphaFoldDB" id="A0AAT9FRQ7"/>
<dbReference type="PANTHER" id="PTHR38764:SF1">
    <property type="entry name" value="ACYL CARRIER PROTEIN PHOSPHODIESTERASE"/>
    <property type="match status" value="1"/>
</dbReference>
<evidence type="ECO:0000256" key="2">
    <source>
        <dbReference type="ARBA" id="ARBA00022801"/>
    </source>
</evidence>
<dbReference type="GO" id="GO:0008770">
    <property type="term" value="F:[acyl-carrier-protein] phosphodiesterase activity"/>
    <property type="evidence" value="ECO:0007669"/>
    <property type="project" value="InterPro"/>
</dbReference>
<name>A0AAT9FRQ7_9BACT</name>
<organism evidence="4">
    <name type="scientific">Oceaniferula spumae</name>
    <dbReference type="NCBI Taxonomy" id="2979115"/>
    <lineage>
        <taxon>Bacteria</taxon>
        <taxon>Pseudomonadati</taxon>
        <taxon>Verrucomicrobiota</taxon>
        <taxon>Verrucomicrobiia</taxon>
        <taxon>Verrucomicrobiales</taxon>
        <taxon>Verrucomicrobiaceae</taxon>
        <taxon>Oceaniferula</taxon>
    </lineage>
</organism>
<protein>
    <submittedName>
        <fullName evidence="4">ACP phosphodiesterase</fullName>
    </submittedName>
</protein>
<sequence length="197" mass="23374">MNYLAHLLLADDSDASRIGNLLGDFTRGSIKELADIYPPELVRGIRMHRAVDRFTDSHPVFKQCRTLLAPERRRFAGIIVDIFFDHYLCKHWADYSKIPLEEFCQQVYHAFELHPEWRAGRLATAYPMMKSENWLMTYATVDGIELTLQRVSRRSPRIGRIADGIEDFKLHYVEFENHFLKYMPELVEFVREWKRNH</sequence>
<dbReference type="KEGG" id="osu:NT6N_37130"/>
<dbReference type="PANTHER" id="PTHR38764">
    <property type="entry name" value="ACYL CARRIER PROTEIN PHOSPHODIESTERASE"/>
    <property type="match status" value="1"/>
</dbReference>
<dbReference type="PIRSF" id="PIRSF011489">
    <property type="entry name" value="DUF479"/>
    <property type="match status" value="1"/>
</dbReference>
<dbReference type="Pfam" id="PF04336">
    <property type="entry name" value="ACP_PD"/>
    <property type="match status" value="1"/>
</dbReference>